<feature type="domain" description="EAL" evidence="3">
    <location>
        <begin position="720"/>
        <end position="974"/>
    </location>
</feature>
<feature type="domain" description="PAS" evidence="1">
    <location>
        <begin position="167"/>
        <end position="215"/>
    </location>
</feature>
<dbReference type="InterPro" id="IPR035919">
    <property type="entry name" value="EAL_sf"/>
</dbReference>
<dbReference type="CDD" id="cd00130">
    <property type="entry name" value="PAS"/>
    <property type="match status" value="2"/>
</dbReference>
<organism evidence="5 6">
    <name type="scientific">Aquisalimonas asiatica</name>
    <dbReference type="NCBI Taxonomy" id="406100"/>
    <lineage>
        <taxon>Bacteria</taxon>
        <taxon>Pseudomonadati</taxon>
        <taxon>Pseudomonadota</taxon>
        <taxon>Gammaproteobacteria</taxon>
        <taxon>Chromatiales</taxon>
        <taxon>Ectothiorhodospiraceae</taxon>
        <taxon>Aquisalimonas</taxon>
    </lineage>
</organism>
<feature type="domain" description="PAS" evidence="1">
    <location>
        <begin position="419"/>
        <end position="489"/>
    </location>
</feature>
<dbReference type="Gene3D" id="3.20.20.450">
    <property type="entry name" value="EAL domain"/>
    <property type="match status" value="1"/>
</dbReference>
<dbReference type="SUPFAM" id="SSF55073">
    <property type="entry name" value="Nucleotide cyclase"/>
    <property type="match status" value="1"/>
</dbReference>
<gene>
    <name evidence="5" type="ORF">SAMN04488052_10740</name>
</gene>
<dbReference type="SMART" id="SM00086">
    <property type="entry name" value="PAC"/>
    <property type="match status" value="2"/>
</dbReference>
<protein>
    <submittedName>
        <fullName evidence="5">PAS domain S-box-containing protein/diguanylate cyclase (GGDEF) domain-containing protein</fullName>
    </submittedName>
</protein>
<dbReference type="SMART" id="SM00267">
    <property type="entry name" value="GGDEF"/>
    <property type="match status" value="1"/>
</dbReference>
<dbReference type="InterPro" id="IPR013656">
    <property type="entry name" value="PAS_4"/>
</dbReference>
<dbReference type="PROSITE" id="PS50887">
    <property type="entry name" value="GGDEF"/>
    <property type="match status" value="1"/>
</dbReference>
<evidence type="ECO:0000259" key="2">
    <source>
        <dbReference type="PROSITE" id="PS50113"/>
    </source>
</evidence>
<dbReference type="Gene3D" id="3.30.70.270">
    <property type="match status" value="1"/>
</dbReference>
<dbReference type="PROSITE" id="PS50883">
    <property type="entry name" value="EAL"/>
    <property type="match status" value="1"/>
</dbReference>
<dbReference type="SUPFAM" id="SSF55781">
    <property type="entry name" value="GAF domain-like"/>
    <property type="match status" value="2"/>
</dbReference>
<dbReference type="Pfam" id="PF13426">
    <property type="entry name" value="PAS_9"/>
    <property type="match status" value="1"/>
</dbReference>
<dbReference type="PROSITE" id="PS50112">
    <property type="entry name" value="PAS"/>
    <property type="match status" value="2"/>
</dbReference>
<name>A0A1H8UK02_9GAMM</name>
<dbReference type="PANTHER" id="PTHR44757">
    <property type="entry name" value="DIGUANYLATE CYCLASE DGCP"/>
    <property type="match status" value="1"/>
</dbReference>
<dbReference type="RefSeq" id="WP_091645040.1">
    <property type="nucleotide sequence ID" value="NZ_FOEG01000007.1"/>
</dbReference>
<sequence length="975" mass="106767">MDRELEEHGVTTTVHVMRGGQLRYSAGPAMPAVYGRILDNILPGERSGGCGLSALRGEPVFVDDAAVAACYSDFRDVVNALGFRATWSMPVLNDDGAVLGTVALHFQSPCKAPPAGVHEPMRRLVALVGTAIATHEWTQHHHGEVAGLQRHMQGSPIGCIEWGPDFRIRHCNEAAGRILGYLPDRLVGMEAGDFLLREDDRAGLTSVKRDLLSGGVRHLHTYARNRRQDGVPIWCEWFNLAVGDRHGGITGFLSLVKDVTESTLARRYTDRLARLPSTGSYLDHLIEQIRKVIGGDVALVASLEDDGRVARVLSSSFRDEGLELERYDLAGTPCESLSSQDVCVINQAVAQQYPNDPLLASMGAQSYAGVPLRDRSGSVFGHLAVLGRYALGPADALQSTLELAAARVGLEVQRQWSERETRLAALAFETYEAIMILDQEFQFVRVNTAFCNLTGYSAPAVMQRGLDLLLTGQDGARIRREIRETLSSRGYWQGEVWARGQQGQRRLYRMSISALQEPDERDARYVGSFLDVTWNREAEERIQRLTYEDGVTGLPNRAAFLSRLKREGSEATLDGAALLLLDLDGFRRVNEGMGYDMADSLLEIQSARLRGLVPGAVAIARVGADEFAVVLRGQDGRPLTEATLAKEAERLRRAFAHPVEASGTMVQSGASIGVATMDGSIHEPSVLLTRGEIAAAQARHQGGNCVAFFDPEMEQLAGERLGLERGLRQALRQGDVGFHLQPLVDAAGHVERLEVLARWEHKGEAVSPARFVPIAEASGLIRPLGGQVLRGACQYLAGLRGRYPGQSLPGLAVNVSVRQFHDPDFEALVEDVLSETGLPAGALLLEVTESLLAEEGDAVIRRMQRLRQMGVRFAIDDFGTGYSCLAYLRRLPIDELKIDGSFVDAMLLSPEDEEIVRTIIVMAHALRLNVVAERVETREQMVRLQELGCSTFQGFYFHRPIAPAGVTALLQLDPS</sequence>
<dbReference type="InterPro" id="IPR001633">
    <property type="entry name" value="EAL_dom"/>
</dbReference>
<dbReference type="NCBIfam" id="TIGR00229">
    <property type="entry name" value="sensory_box"/>
    <property type="match status" value="2"/>
</dbReference>
<dbReference type="SUPFAM" id="SSF55785">
    <property type="entry name" value="PYP-like sensor domain (PAS domain)"/>
    <property type="match status" value="2"/>
</dbReference>
<dbReference type="PANTHER" id="PTHR44757:SF2">
    <property type="entry name" value="BIOFILM ARCHITECTURE MAINTENANCE PROTEIN MBAA"/>
    <property type="match status" value="1"/>
</dbReference>
<dbReference type="STRING" id="406100.SAMN04488052_10740"/>
<dbReference type="InterPro" id="IPR043128">
    <property type="entry name" value="Rev_trsase/Diguanyl_cyclase"/>
</dbReference>
<dbReference type="CDD" id="cd01949">
    <property type="entry name" value="GGDEF"/>
    <property type="match status" value="1"/>
</dbReference>
<dbReference type="InterPro" id="IPR000700">
    <property type="entry name" value="PAS-assoc_C"/>
</dbReference>
<dbReference type="InterPro" id="IPR000014">
    <property type="entry name" value="PAS"/>
</dbReference>
<dbReference type="SUPFAM" id="SSF141868">
    <property type="entry name" value="EAL domain-like"/>
    <property type="match status" value="1"/>
</dbReference>
<dbReference type="InterPro" id="IPR052155">
    <property type="entry name" value="Biofilm_reg_signaling"/>
</dbReference>
<dbReference type="PROSITE" id="PS50113">
    <property type="entry name" value="PAC"/>
    <property type="match status" value="1"/>
</dbReference>
<dbReference type="Pfam" id="PF00563">
    <property type="entry name" value="EAL"/>
    <property type="match status" value="1"/>
</dbReference>
<dbReference type="InterPro" id="IPR001610">
    <property type="entry name" value="PAC"/>
</dbReference>
<evidence type="ECO:0000259" key="3">
    <source>
        <dbReference type="PROSITE" id="PS50883"/>
    </source>
</evidence>
<proteinExistence type="predicted"/>
<dbReference type="Proteomes" id="UP000199657">
    <property type="component" value="Unassembled WGS sequence"/>
</dbReference>
<dbReference type="AlphaFoldDB" id="A0A1H8UK02"/>
<dbReference type="EMBL" id="FOEG01000007">
    <property type="protein sequence ID" value="SEP03549.1"/>
    <property type="molecule type" value="Genomic_DNA"/>
</dbReference>
<evidence type="ECO:0000259" key="1">
    <source>
        <dbReference type="PROSITE" id="PS50112"/>
    </source>
</evidence>
<dbReference type="Gene3D" id="3.30.450.40">
    <property type="match status" value="2"/>
</dbReference>
<dbReference type="SMART" id="SM00091">
    <property type="entry name" value="PAS"/>
    <property type="match status" value="2"/>
</dbReference>
<dbReference type="OrthoDB" id="7053140at2"/>
<feature type="domain" description="GGDEF" evidence="4">
    <location>
        <begin position="574"/>
        <end position="711"/>
    </location>
</feature>
<dbReference type="InterPro" id="IPR035965">
    <property type="entry name" value="PAS-like_dom_sf"/>
</dbReference>
<dbReference type="InterPro" id="IPR000160">
    <property type="entry name" value="GGDEF_dom"/>
</dbReference>
<dbReference type="NCBIfam" id="TIGR00254">
    <property type="entry name" value="GGDEF"/>
    <property type="match status" value="1"/>
</dbReference>
<keyword evidence="6" id="KW-1185">Reference proteome</keyword>
<reference evidence="5 6" key="1">
    <citation type="submission" date="2016-10" db="EMBL/GenBank/DDBJ databases">
        <authorList>
            <person name="de Groot N.N."/>
        </authorList>
    </citation>
    <scope>NUCLEOTIDE SEQUENCE [LARGE SCALE GENOMIC DNA]</scope>
    <source>
        <strain evidence="5 6">CGMCC 1.6291</strain>
    </source>
</reference>
<accession>A0A1H8UK02</accession>
<dbReference type="Gene3D" id="3.30.450.20">
    <property type="entry name" value="PAS domain"/>
    <property type="match status" value="2"/>
</dbReference>
<dbReference type="Pfam" id="PF08448">
    <property type="entry name" value="PAS_4"/>
    <property type="match status" value="1"/>
</dbReference>
<dbReference type="Pfam" id="PF00990">
    <property type="entry name" value="GGDEF"/>
    <property type="match status" value="1"/>
</dbReference>
<evidence type="ECO:0000259" key="4">
    <source>
        <dbReference type="PROSITE" id="PS50887"/>
    </source>
</evidence>
<dbReference type="InterPro" id="IPR003018">
    <property type="entry name" value="GAF"/>
</dbReference>
<dbReference type="InterPro" id="IPR029016">
    <property type="entry name" value="GAF-like_dom_sf"/>
</dbReference>
<dbReference type="CDD" id="cd01948">
    <property type="entry name" value="EAL"/>
    <property type="match status" value="1"/>
</dbReference>
<evidence type="ECO:0000313" key="6">
    <source>
        <dbReference type="Proteomes" id="UP000199657"/>
    </source>
</evidence>
<feature type="domain" description="PAC" evidence="2">
    <location>
        <begin position="492"/>
        <end position="544"/>
    </location>
</feature>
<dbReference type="InterPro" id="IPR029787">
    <property type="entry name" value="Nucleotide_cyclase"/>
</dbReference>
<dbReference type="SMART" id="SM00052">
    <property type="entry name" value="EAL"/>
    <property type="match status" value="1"/>
</dbReference>
<dbReference type="Pfam" id="PF01590">
    <property type="entry name" value="GAF"/>
    <property type="match status" value="2"/>
</dbReference>
<evidence type="ECO:0000313" key="5">
    <source>
        <dbReference type="EMBL" id="SEP03549.1"/>
    </source>
</evidence>